<dbReference type="GO" id="GO:0046872">
    <property type="term" value="F:metal ion binding"/>
    <property type="evidence" value="ECO:0007669"/>
    <property type="project" value="UniProtKB-KW"/>
</dbReference>
<keyword evidence="1" id="KW-0479">Metal-binding</keyword>
<feature type="domain" description="F420-non-reducing hydrogenase iron-sulfur subunit D" evidence="5">
    <location>
        <begin position="23"/>
        <end position="145"/>
    </location>
</feature>
<proteinExistence type="predicted"/>
<organism evidence="6 7">
    <name type="scientific">Citrifermentans bremense</name>
    <dbReference type="NCBI Taxonomy" id="60035"/>
    <lineage>
        <taxon>Bacteria</taxon>
        <taxon>Pseudomonadati</taxon>
        <taxon>Thermodesulfobacteriota</taxon>
        <taxon>Desulfuromonadia</taxon>
        <taxon>Geobacterales</taxon>
        <taxon>Geobacteraceae</taxon>
        <taxon>Citrifermentans</taxon>
    </lineage>
</organism>
<protein>
    <submittedName>
        <fullName evidence="6">Heterodisulfide reductase subunit D-like protein</fullName>
    </submittedName>
</protein>
<keyword evidence="7" id="KW-1185">Reference proteome</keyword>
<evidence type="ECO:0000259" key="5">
    <source>
        <dbReference type="Pfam" id="PF02662"/>
    </source>
</evidence>
<dbReference type="RefSeq" id="WP_185244133.1">
    <property type="nucleotide sequence ID" value="NZ_AP023213.1"/>
</dbReference>
<keyword evidence="3" id="KW-0408">Iron</keyword>
<evidence type="ECO:0000313" key="6">
    <source>
        <dbReference type="EMBL" id="BCG45789.1"/>
    </source>
</evidence>
<dbReference type="EMBL" id="AP023213">
    <property type="protein sequence ID" value="BCG45789.1"/>
    <property type="molecule type" value="Genomic_DNA"/>
</dbReference>
<evidence type="ECO:0000256" key="4">
    <source>
        <dbReference type="ARBA" id="ARBA00023014"/>
    </source>
</evidence>
<keyword evidence="2" id="KW-0560">Oxidoreductase</keyword>
<dbReference type="GO" id="GO:0051536">
    <property type="term" value="F:iron-sulfur cluster binding"/>
    <property type="evidence" value="ECO:0007669"/>
    <property type="project" value="UniProtKB-KW"/>
</dbReference>
<keyword evidence="4" id="KW-0411">Iron-sulfur</keyword>
<evidence type="ECO:0000313" key="7">
    <source>
        <dbReference type="Proteomes" id="UP000515472"/>
    </source>
</evidence>
<dbReference type="AlphaFoldDB" id="A0A6S6LWG2"/>
<accession>A0A6S6LWG2</accession>
<dbReference type="Proteomes" id="UP000515472">
    <property type="component" value="Chromosome"/>
</dbReference>
<dbReference type="Pfam" id="PF02662">
    <property type="entry name" value="FlpD"/>
    <property type="match status" value="1"/>
</dbReference>
<dbReference type="GO" id="GO:0016491">
    <property type="term" value="F:oxidoreductase activity"/>
    <property type="evidence" value="ECO:0007669"/>
    <property type="project" value="UniProtKB-KW"/>
</dbReference>
<evidence type="ECO:0000256" key="3">
    <source>
        <dbReference type="ARBA" id="ARBA00023004"/>
    </source>
</evidence>
<sequence>MKGSINARKGEKRRAAEPFEPRIIGFLCNWCSYAGADRAGLAQTPYPPNVSIVRVMCTGRIEPVFIMKAFQQGADGVIVLACHPGDCHYKEGNLRAAQRHALLARVMLQMGVERERCRFDYVSAGEGEKYAQLVTDMVESVRMLGPLKKVSAGGEI</sequence>
<reference evidence="6 7" key="1">
    <citation type="submission" date="2020-06" db="EMBL/GenBank/DDBJ databases">
        <title>Interaction of electrochemicaly active bacteria, Geobacter bremensis R4 on different carbon anode.</title>
        <authorList>
            <person name="Meng L."/>
            <person name="Yoshida N."/>
        </authorList>
    </citation>
    <scope>NUCLEOTIDE SEQUENCE [LARGE SCALE GENOMIC DNA]</scope>
    <source>
        <strain evidence="6 7">R4</strain>
    </source>
</reference>
<gene>
    <name evidence="6" type="ORF">GEOBRER4_n0560</name>
</gene>
<name>A0A6S6LWG2_9BACT</name>
<evidence type="ECO:0000256" key="1">
    <source>
        <dbReference type="ARBA" id="ARBA00022723"/>
    </source>
</evidence>
<evidence type="ECO:0000256" key="2">
    <source>
        <dbReference type="ARBA" id="ARBA00023002"/>
    </source>
</evidence>
<dbReference type="KEGG" id="gbn:GEOBRER4_05390"/>
<dbReference type="InterPro" id="IPR003813">
    <property type="entry name" value="MvhD/FlpD"/>
</dbReference>